<dbReference type="Proteomes" id="UP000619486">
    <property type="component" value="Unassembled WGS sequence"/>
</dbReference>
<keyword evidence="3" id="KW-1185">Reference proteome</keyword>
<dbReference type="AlphaFoldDB" id="A0A918H6X3"/>
<accession>A0A918H6X3</accession>
<dbReference type="EMBL" id="BMQQ01000012">
    <property type="protein sequence ID" value="GGT37747.1"/>
    <property type="molecule type" value="Genomic_DNA"/>
</dbReference>
<comment type="caution">
    <text evidence="2">The sequence shown here is derived from an EMBL/GenBank/DDBJ whole genome shotgun (WGS) entry which is preliminary data.</text>
</comment>
<evidence type="ECO:0000259" key="1">
    <source>
        <dbReference type="Pfam" id="PF19631"/>
    </source>
</evidence>
<reference evidence="2" key="2">
    <citation type="submission" date="2020-09" db="EMBL/GenBank/DDBJ databases">
        <authorList>
            <person name="Sun Q."/>
            <person name="Ohkuma M."/>
        </authorList>
    </citation>
    <scope>NUCLEOTIDE SEQUENCE</scope>
    <source>
        <strain evidence="2">JCM 3172</strain>
    </source>
</reference>
<dbReference type="InterPro" id="IPR045608">
    <property type="entry name" value="Trypco2"/>
</dbReference>
<sequence>MTSIDRIELADAIASVRDQLVEAATRSSGLPLSFEVGDIDMEFTIELRKEVKGSGKVKAWVVEAGADGSRTSGQTHRVSFTLTPKDTRTGGSWLVGNDEDADISGFGR</sequence>
<reference evidence="2" key="1">
    <citation type="journal article" date="2014" name="Int. J. Syst. Evol. Microbiol.">
        <title>Complete genome sequence of Corynebacterium casei LMG S-19264T (=DSM 44701T), isolated from a smear-ripened cheese.</title>
        <authorList>
            <consortium name="US DOE Joint Genome Institute (JGI-PGF)"/>
            <person name="Walter F."/>
            <person name="Albersmeier A."/>
            <person name="Kalinowski J."/>
            <person name="Ruckert C."/>
        </authorList>
    </citation>
    <scope>NUCLEOTIDE SEQUENCE</scope>
    <source>
        <strain evidence="2">JCM 3172</strain>
    </source>
</reference>
<gene>
    <name evidence="2" type="ORF">GCM10014713_34250</name>
</gene>
<evidence type="ECO:0000313" key="2">
    <source>
        <dbReference type="EMBL" id="GGT37747.1"/>
    </source>
</evidence>
<name>A0A918H6X3_9ACTN</name>
<dbReference type="RefSeq" id="WP_019888457.1">
    <property type="nucleotide sequence ID" value="NZ_BMQQ01000012.1"/>
</dbReference>
<organism evidence="2 3">
    <name type="scientific">Streptomyces purpureus</name>
    <dbReference type="NCBI Taxonomy" id="1951"/>
    <lineage>
        <taxon>Bacteria</taxon>
        <taxon>Bacillati</taxon>
        <taxon>Actinomycetota</taxon>
        <taxon>Actinomycetes</taxon>
        <taxon>Kitasatosporales</taxon>
        <taxon>Streptomycetaceae</taxon>
        <taxon>Streptomyces</taxon>
    </lineage>
</organism>
<protein>
    <recommendedName>
        <fullName evidence="1">Trypsin-co-occurring domain-containing protein</fullName>
    </recommendedName>
</protein>
<proteinExistence type="predicted"/>
<feature type="domain" description="Trypsin-co-occurring" evidence="1">
    <location>
        <begin position="7"/>
        <end position="84"/>
    </location>
</feature>
<evidence type="ECO:0000313" key="3">
    <source>
        <dbReference type="Proteomes" id="UP000619486"/>
    </source>
</evidence>
<dbReference type="Pfam" id="PF19631">
    <property type="entry name" value="Trypco2"/>
    <property type="match status" value="1"/>
</dbReference>